<dbReference type="EMBL" id="JAVYJV010000001">
    <property type="protein sequence ID" value="KAK4378501.1"/>
    <property type="molecule type" value="Genomic_DNA"/>
</dbReference>
<gene>
    <name evidence="1" type="ORF">RND71_000363</name>
</gene>
<proteinExistence type="predicted"/>
<accession>A0AAE1T149</accession>
<organism evidence="1 2">
    <name type="scientific">Anisodus tanguticus</name>
    <dbReference type="NCBI Taxonomy" id="243964"/>
    <lineage>
        <taxon>Eukaryota</taxon>
        <taxon>Viridiplantae</taxon>
        <taxon>Streptophyta</taxon>
        <taxon>Embryophyta</taxon>
        <taxon>Tracheophyta</taxon>
        <taxon>Spermatophyta</taxon>
        <taxon>Magnoliopsida</taxon>
        <taxon>eudicotyledons</taxon>
        <taxon>Gunneridae</taxon>
        <taxon>Pentapetalae</taxon>
        <taxon>asterids</taxon>
        <taxon>lamiids</taxon>
        <taxon>Solanales</taxon>
        <taxon>Solanaceae</taxon>
        <taxon>Solanoideae</taxon>
        <taxon>Hyoscyameae</taxon>
        <taxon>Anisodus</taxon>
    </lineage>
</organism>
<comment type="caution">
    <text evidence="1">The sequence shown here is derived from an EMBL/GenBank/DDBJ whole genome shotgun (WGS) entry which is preliminary data.</text>
</comment>
<name>A0AAE1T149_9SOLA</name>
<dbReference type="AlphaFoldDB" id="A0AAE1T149"/>
<evidence type="ECO:0000313" key="1">
    <source>
        <dbReference type="EMBL" id="KAK4378501.1"/>
    </source>
</evidence>
<keyword evidence="2" id="KW-1185">Reference proteome</keyword>
<dbReference type="Proteomes" id="UP001291623">
    <property type="component" value="Unassembled WGS sequence"/>
</dbReference>
<sequence>MSISGFDTSSFYKFSLVPLKPVPSILVSSGRGRCKLNNGGCWHDTRDGHTYSACVILMNVKKRKHVNALNAAAKIRGAVMSAVAVGTYCTSETMIPA</sequence>
<protein>
    <submittedName>
        <fullName evidence="1">Uncharacterized protein</fullName>
    </submittedName>
</protein>
<evidence type="ECO:0000313" key="2">
    <source>
        <dbReference type="Proteomes" id="UP001291623"/>
    </source>
</evidence>
<reference evidence="1" key="1">
    <citation type="submission" date="2023-12" db="EMBL/GenBank/DDBJ databases">
        <title>Genome assembly of Anisodus tanguticus.</title>
        <authorList>
            <person name="Wang Y.-J."/>
        </authorList>
    </citation>
    <scope>NUCLEOTIDE SEQUENCE</scope>
    <source>
        <strain evidence="1">KB-2021</strain>
        <tissue evidence="1">Leaf</tissue>
    </source>
</reference>